<evidence type="ECO:0000313" key="5">
    <source>
        <dbReference type="EMBL" id="SNY26793.1"/>
    </source>
</evidence>
<keyword evidence="6" id="KW-1185">Reference proteome</keyword>
<evidence type="ECO:0000256" key="2">
    <source>
        <dbReference type="RuleBase" id="RU362119"/>
    </source>
</evidence>
<dbReference type="EMBL" id="OBDZ01000010">
    <property type="protein sequence ID" value="SNY26793.1"/>
    <property type="molecule type" value="Genomic_DNA"/>
</dbReference>
<keyword evidence="2" id="KW-0547">Nucleotide-binding</keyword>
<gene>
    <name evidence="5" type="ORF">SAMN06265827_11053</name>
</gene>
<feature type="signal peptide" evidence="2">
    <location>
        <begin position="1"/>
        <end position="26"/>
    </location>
</feature>
<feature type="chain" id="PRO_5039758596" evidence="2">
    <location>
        <begin position="27"/>
        <end position="596"/>
    </location>
</feature>
<dbReference type="Proteomes" id="UP000219573">
    <property type="component" value="Unassembled WGS sequence"/>
</dbReference>
<evidence type="ECO:0000313" key="6">
    <source>
        <dbReference type="Proteomes" id="UP000219573"/>
    </source>
</evidence>
<dbReference type="GO" id="GO:0009166">
    <property type="term" value="P:nucleotide catabolic process"/>
    <property type="evidence" value="ECO:0007669"/>
    <property type="project" value="InterPro"/>
</dbReference>
<dbReference type="PROSITE" id="PS51257">
    <property type="entry name" value="PROKAR_LIPOPROTEIN"/>
    <property type="match status" value="1"/>
</dbReference>
<dbReference type="Pfam" id="PF02872">
    <property type="entry name" value="5_nucleotid_C"/>
    <property type="match status" value="1"/>
</dbReference>
<dbReference type="InterPro" id="IPR013784">
    <property type="entry name" value="Carb-bd-like_fold"/>
</dbReference>
<dbReference type="InterPro" id="IPR029052">
    <property type="entry name" value="Metallo-depent_PP-like"/>
</dbReference>
<accession>A0A285GU44</accession>
<dbReference type="InterPro" id="IPR004843">
    <property type="entry name" value="Calcineurin-like_PHP"/>
</dbReference>
<dbReference type="Pfam" id="PF00149">
    <property type="entry name" value="Metallophos"/>
    <property type="match status" value="1"/>
</dbReference>
<proteinExistence type="inferred from homology"/>
<dbReference type="InterPro" id="IPR036907">
    <property type="entry name" value="5'-Nucleotdase_C_sf"/>
</dbReference>
<feature type="domain" description="5'-Nucleotidase C-terminal" evidence="4">
    <location>
        <begin position="402"/>
        <end position="554"/>
    </location>
</feature>
<reference evidence="6" key="1">
    <citation type="submission" date="2017-09" db="EMBL/GenBank/DDBJ databases">
        <authorList>
            <person name="Varghese N."/>
            <person name="Submissions S."/>
        </authorList>
    </citation>
    <scope>NUCLEOTIDE SEQUENCE [LARGE SCALE GENOMIC DNA]</scope>
    <source>
        <strain evidence="6">MSL47</strain>
    </source>
</reference>
<keyword evidence="1 2" id="KW-0732">Signal</keyword>
<keyword evidence="2" id="KW-0378">Hydrolase</keyword>
<dbReference type="PANTHER" id="PTHR11575">
    <property type="entry name" value="5'-NUCLEOTIDASE-RELATED"/>
    <property type="match status" value="1"/>
</dbReference>
<dbReference type="SUPFAM" id="SSF55816">
    <property type="entry name" value="5'-nucleotidase (syn. UDP-sugar hydrolase), C-terminal domain"/>
    <property type="match status" value="1"/>
</dbReference>
<evidence type="ECO:0000256" key="1">
    <source>
        <dbReference type="ARBA" id="ARBA00022729"/>
    </source>
</evidence>
<protein>
    <submittedName>
        <fullName evidence="5">2',3'-cyclic-nucleotide 2'-phosphodiesterase/5'-or 3'-nucleotidase, 5'-nucleotidase family</fullName>
    </submittedName>
</protein>
<dbReference type="PANTHER" id="PTHR11575:SF24">
    <property type="entry name" value="5'-NUCLEOTIDASE"/>
    <property type="match status" value="1"/>
</dbReference>
<evidence type="ECO:0000259" key="3">
    <source>
        <dbReference type="Pfam" id="PF00149"/>
    </source>
</evidence>
<dbReference type="SUPFAM" id="SSF56300">
    <property type="entry name" value="Metallo-dependent phosphatases"/>
    <property type="match status" value="1"/>
</dbReference>
<organism evidence="5 6">
    <name type="scientific">Orenia metallireducens</name>
    <dbReference type="NCBI Taxonomy" id="1413210"/>
    <lineage>
        <taxon>Bacteria</taxon>
        <taxon>Bacillati</taxon>
        <taxon>Bacillota</taxon>
        <taxon>Clostridia</taxon>
        <taxon>Halanaerobiales</taxon>
        <taxon>Halobacteroidaceae</taxon>
        <taxon>Orenia</taxon>
    </lineage>
</organism>
<dbReference type="Gene3D" id="3.60.21.10">
    <property type="match status" value="1"/>
</dbReference>
<dbReference type="InterPro" id="IPR008334">
    <property type="entry name" value="5'-Nucleotdase_C"/>
</dbReference>
<sequence>MLIRRKVNKLLIFSMVILSLMTLVGCSDDNSSNKDIASGKVVDFNGIGVEGVKLNKGSITVTTDKEGRWNISGLKEGDVVTPSKVGYSFEPKDYRVTDGKDSGIIFTATKKLERKQGELYIAHTNDIHGRVEEGKYDGMGLAKVKTKIDELKAERDVLVLDAGDTIHGQTIVQLSKGESMIEIMNAIGYDAMAAGNHDFNYGQERLVELDGIADFPILSANVYKDNGDRLLSPYKIKEIEGNKVGIFGLSTPETTYKTHPNNVKGLEFKNPIEEAKIMVNQLQAEGCTIIIALSHLGLDESSEHTSEMVAEQVKGIDVIVDGHSHTKLTEGKQVKETLIVQSQEYDKNLGIVDITVDQAGEISIKASLFTKEEAANLEEDADIKSIVEEINAENDEVLSEIVGSTEVLLDGARENVRTGETNLGNLITDAMLNETGADIAITNGGGIRDSIDEGDITLGEIITVLPFGNYVVVKELSGAEIKAAIEHGISAYPESLGAFPHIAGMKVKFNPSKEAGNRVVEITVNGKVFDENESYQVATNDFMAAGGDDYTMFADDSIVGEYDGLDQVLNNYIQSLADQTVTADIAKIEGRIEVVE</sequence>
<dbReference type="PRINTS" id="PR01607">
    <property type="entry name" value="APYRASEFAMLY"/>
</dbReference>
<name>A0A285GU44_9FIRM</name>
<dbReference type="InterPro" id="IPR006179">
    <property type="entry name" value="5_nucleotidase/apyrase"/>
</dbReference>
<dbReference type="Gene3D" id="3.90.780.10">
    <property type="entry name" value="5'-Nucleotidase, C-terminal domain"/>
    <property type="match status" value="1"/>
</dbReference>
<dbReference type="RefSeq" id="WP_097017627.1">
    <property type="nucleotide sequence ID" value="NZ_OBDZ01000010.1"/>
</dbReference>
<dbReference type="GO" id="GO:0030246">
    <property type="term" value="F:carbohydrate binding"/>
    <property type="evidence" value="ECO:0007669"/>
    <property type="project" value="InterPro"/>
</dbReference>
<feature type="domain" description="Calcineurin-like phosphoesterase" evidence="3">
    <location>
        <begin position="121"/>
        <end position="326"/>
    </location>
</feature>
<evidence type="ECO:0000259" key="4">
    <source>
        <dbReference type="Pfam" id="PF02872"/>
    </source>
</evidence>
<dbReference type="SUPFAM" id="SSF49452">
    <property type="entry name" value="Starch-binding domain-like"/>
    <property type="match status" value="1"/>
</dbReference>
<dbReference type="GO" id="GO:0000166">
    <property type="term" value="F:nucleotide binding"/>
    <property type="evidence" value="ECO:0007669"/>
    <property type="project" value="UniProtKB-KW"/>
</dbReference>
<comment type="similarity">
    <text evidence="2">Belongs to the 5'-nucleotidase family.</text>
</comment>
<dbReference type="GO" id="GO:0016787">
    <property type="term" value="F:hydrolase activity"/>
    <property type="evidence" value="ECO:0007669"/>
    <property type="project" value="UniProtKB-KW"/>
</dbReference>
<dbReference type="AlphaFoldDB" id="A0A285GU44"/>
<dbReference type="OrthoDB" id="7820733at2"/>